<keyword evidence="3" id="KW-1185">Reference proteome</keyword>
<keyword evidence="1" id="KW-0812">Transmembrane</keyword>
<evidence type="ECO:0000313" key="2">
    <source>
        <dbReference type="EMBL" id="QCD98107.1"/>
    </source>
</evidence>
<feature type="transmembrane region" description="Helical" evidence="1">
    <location>
        <begin position="12"/>
        <end position="32"/>
    </location>
</feature>
<dbReference type="EMBL" id="CP039350">
    <property type="protein sequence ID" value="QCD98107.1"/>
    <property type="molecule type" value="Genomic_DNA"/>
</dbReference>
<name>A0A4D6MAV5_VIGUN</name>
<protein>
    <submittedName>
        <fullName evidence="2">Uncharacterized protein</fullName>
    </submittedName>
</protein>
<dbReference type="Proteomes" id="UP000501690">
    <property type="component" value="Linkage Group LG6"/>
</dbReference>
<gene>
    <name evidence="2" type="ORF">DEO72_LG6g2824</name>
</gene>
<organism evidence="2 3">
    <name type="scientific">Vigna unguiculata</name>
    <name type="common">Cowpea</name>
    <dbReference type="NCBI Taxonomy" id="3917"/>
    <lineage>
        <taxon>Eukaryota</taxon>
        <taxon>Viridiplantae</taxon>
        <taxon>Streptophyta</taxon>
        <taxon>Embryophyta</taxon>
        <taxon>Tracheophyta</taxon>
        <taxon>Spermatophyta</taxon>
        <taxon>Magnoliopsida</taxon>
        <taxon>eudicotyledons</taxon>
        <taxon>Gunneridae</taxon>
        <taxon>Pentapetalae</taxon>
        <taxon>rosids</taxon>
        <taxon>fabids</taxon>
        <taxon>Fabales</taxon>
        <taxon>Fabaceae</taxon>
        <taxon>Papilionoideae</taxon>
        <taxon>50 kb inversion clade</taxon>
        <taxon>NPAAA clade</taxon>
        <taxon>indigoferoid/millettioid clade</taxon>
        <taxon>Phaseoleae</taxon>
        <taxon>Vigna</taxon>
    </lineage>
</organism>
<keyword evidence="1" id="KW-1133">Transmembrane helix</keyword>
<reference evidence="2 3" key="1">
    <citation type="submission" date="2019-04" db="EMBL/GenBank/DDBJ databases">
        <title>An improved genome assembly and genetic linkage map for asparagus bean, Vigna unguiculata ssp. sesquipedialis.</title>
        <authorList>
            <person name="Xia Q."/>
            <person name="Zhang R."/>
            <person name="Dong Y."/>
        </authorList>
    </citation>
    <scope>NUCLEOTIDE SEQUENCE [LARGE SCALE GENOMIC DNA]</scope>
    <source>
        <tissue evidence="2">Leaf</tissue>
    </source>
</reference>
<evidence type="ECO:0000313" key="3">
    <source>
        <dbReference type="Proteomes" id="UP000501690"/>
    </source>
</evidence>
<dbReference type="AlphaFoldDB" id="A0A4D6MAV5"/>
<keyword evidence="1" id="KW-0472">Membrane</keyword>
<sequence>MTPFLRQANHATVTAAGAIVATFSESFPGFFLHSSRINYFRKSFYYFQVSPLEWCLLRSRHSPPGGTTAPPPSTRKKLLLLPLRNLVEDSGSTNGSLASS</sequence>
<accession>A0A4D6MAV5</accession>
<evidence type="ECO:0000256" key="1">
    <source>
        <dbReference type="SAM" id="Phobius"/>
    </source>
</evidence>
<proteinExistence type="predicted"/>